<sequence length="83" mass="8677">MPAARKRKQEIGGGSPGRPAVQAEVLSGEAVGSGSFLRNGSGEGPASSTAVWRRKGGFPLDIILTHNHGIMIGRVEAKRVLGW</sequence>
<accession>A0A150M9Z8</accession>
<reference evidence="2 3" key="1">
    <citation type="submission" date="2016-01" db="EMBL/GenBank/DDBJ databases">
        <title>Draft Genome Sequences of Seven Thermophilic Sporeformers Isolated from Foods.</title>
        <authorList>
            <person name="Berendsen E.M."/>
            <person name="Wells-Bennik M.H."/>
            <person name="Krawcyk A.O."/>
            <person name="De Jong A."/>
            <person name="Holsappel S."/>
            <person name="Eijlander R.T."/>
            <person name="Kuipers O.P."/>
        </authorList>
    </citation>
    <scope>NUCLEOTIDE SEQUENCE [LARGE SCALE GENOMIC DNA]</scope>
    <source>
        <strain evidence="2 3">B4135</strain>
    </source>
</reference>
<evidence type="ECO:0000256" key="1">
    <source>
        <dbReference type="SAM" id="MobiDB-lite"/>
    </source>
</evidence>
<dbReference type="Proteomes" id="UP000075683">
    <property type="component" value="Unassembled WGS sequence"/>
</dbReference>
<feature type="region of interest" description="Disordered" evidence="1">
    <location>
        <begin position="1"/>
        <end position="20"/>
    </location>
</feature>
<dbReference type="EMBL" id="LQYT01000021">
    <property type="protein sequence ID" value="KYD21256.1"/>
    <property type="molecule type" value="Genomic_DNA"/>
</dbReference>
<comment type="caution">
    <text evidence="2">The sequence shown here is derived from an EMBL/GenBank/DDBJ whole genome shotgun (WGS) entry which is preliminary data.</text>
</comment>
<name>A0A150M9Z8_9BACI</name>
<protein>
    <submittedName>
        <fullName evidence="2">Uncharacterized protein</fullName>
    </submittedName>
</protein>
<evidence type="ECO:0000313" key="3">
    <source>
        <dbReference type="Proteomes" id="UP000075683"/>
    </source>
</evidence>
<dbReference type="STRING" id="301148.B4135_0592"/>
<proteinExistence type="predicted"/>
<evidence type="ECO:0000313" key="2">
    <source>
        <dbReference type="EMBL" id="KYD21256.1"/>
    </source>
</evidence>
<gene>
    <name evidence="2" type="ORF">B4135_0592</name>
</gene>
<organism evidence="2 3">
    <name type="scientific">Caldibacillus debilis</name>
    <dbReference type="NCBI Taxonomy" id="301148"/>
    <lineage>
        <taxon>Bacteria</taxon>
        <taxon>Bacillati</taxon>
        <taxon>Bacillota</taxon>
        <taxon>Bacilli</taxon>
        <taxon>Bacillales</taxon>
        <taxon>Bacillaceae</taxon>
        <taxon>Caldibacillus</taxon>
    </lineage>
</organism>
<dbReference type="AlphaFoldDB" id="A0A150M9Z8"/>